<dbReference type="KEGG" id="lant:TUM19329_19270"/>
<evidence type="ECO:0000313" key="1">
    <source>
        <dbReference type="EMBL" id="BCA95566.1"/>
    </source>
</evidence>
<dbReference type="RefSeq" id="WP_173237135.1">
    <property type="nucleotide sequence ID" value="NZ_AP022839.1"/>
</dbReference>
<evidence type="ECO:0000313" key="2">
    <source>
        <dbReference type="Proteomes" id="UP000502894"/>
    </source>
</evidence>
<keyword evidence="2" id="KW-1185">Reference proteome</keyword>
<dbReference type="EMBL" id="AP022839">
    <property type="protein sequence ID" value="BCA95566.1"/>
    <property type="molecule type" value="Genomic_DNA"/>
</dbReference>
<gene>
    <name evidence="1" type="ORF">TUM19329_19270</name>
</gene>
<reference evidence="1" key="1">
    <citation type="journal article" date="2020" name="Microbiol. Resour. Announc.">
        <title>Complete Genome Sequence of Novel Psychrotolerant Legionella Strain TUM19329, Isolated from Antarctic Lake Sediment.</title>
        <authorList>
            <person name="Shimada S."/>
            <person name="Nakai R."/>
            <person name="Aoki K."/>
            <person name="Shimoeda N."/>
            <person name="Ohno G."/>
            <person name="Miyazaki Y."/>
            <person name="Kudoh S."/>
            <person name="Imura S."/>
            <person name="Watanabe K."/>
            <person name="Ishii Y."/>
            <person name="Tateda K."/>
        </authorList>
    </citation>
    <scope>NUCLEOTIDE SEQUENCE [LARGE SCALE GENOMIC DNA]</scope>
    <source>
        <strain evidence="1">TUM19329</strain>
    </source>
</reference>
<accession>A0A6F8T6H6</accession>
<dbReference type="Proteomes" id="UP000502894">
    <property type="component" value="Chromosome"/>
</dbReference>
<sequence>MHGDKVNKLTKENFINKFQEMLEKYYLQPLDGTLKKDLKNGFIERSIHGAQHASRATLWALIMNKHLQKLLPEYVNSSQEKIANHIGVNVDEVELLILMTMGCHDAARKGEGHDDWESESAKIGLNILKELGLQNDHALLFSGAVQFKDNPDEYYSGPQK</sequence>
<name>A0A6F8T6H6_9GAMM</name>
<protein>
    <recommendedName>
        <fullName evidence="3">SidE PDE domain-containing protein</fullName>
    </recommendedName>
</protein>
<dbReference type="AlphaFoldDB" id="A0A6F8T6H6"/>
<organism evidence="1 2">
    <name type="scientific">Legionella antarctica</name>
    <dbReference type="NCBI Taxonomy" id="2708020"/>
    <lineage>
        <taxon>Bacteria</taxon>
        <taxon>Pseudomonadati</taxon>
        <taxon>Pseudomonadota</taxon>
        <taxon>Gammaproteobacteria</taxon>
        <taxon>Legionellales</taxon>
        <taxon>Legionellaceae</taxon>
        <taxon>Legionella</taxon>
    </lineage>
</organism>
<proteinExistence type="predicted"/>
<evidence type="ECO:0008006" key="3">
    <source>
        <dbReference type="Google" id="ProtNLM"/>
    </source>
</evidence>